<sequence length="94" mass="10901">MDIFSVVSDLDQHFLLATWKMSMPVWTFWCGLCFSCSMSFSHGYFRREMKSACLAVLLTGCKLIFLLQDVSEMPTICNYLLQPEILFWACQIIV</sequence>
<evidence type="ECO:0000256" key="1">
    <source>
        <dbReference type="SAM" id="Phobius"/>
    </source>
</evidence>
<name>A0AAN9XFK2_PSOTE</name>
<proteinExistence type="predicted"/>
<organism evidence="2 3">
    <name type="scientific">Psophocarpus tetragonolobus</name>
    <name type="common">Winged bean</name>
    <name type="synonym">Dolichos tetragonolobus</name>
    <dbReference type="NCBI Taxonomy" id="3891"/>
    <lineage>
        <taxon>Eukaryota</taxon>
        <taxon>Viridiplantae</taxon>
        <taxon>Streptophyta</taxon>
        <taxon>Embryophyta</taxon>
        <taxon>Tracheophyta</taxon>
        <taxon>Spermatophyta</taxon>
        <taxon>Magnoliopsida</taxon>
        <taxon>eudicotyledons</taxon>
        <taxon>Gunneridae</taxon>
        <taxon>Pentapetalae</taxon>
        <taxon>rosids</taxon>
        <taxon>fabids</taxon>
        <taxon>Fabales</taxon>
        <taxon>Fabaceae</taxon>
        <taxon>Papilionoideae</taxon>
        <taxon>50 kb inversion clade</taxon>
        <taxon>NPAAA clade</taxon>
        <taxon>indigoferoid/millettioid clade</taxon>
        <taxon>Phaseoleae</taxon>
        <taxon>Psophocarpus</taxon>
    </lineage>
</organism>
<dbReference type="Proteomes" id="UP001386955">
    <property type="component" value="Unassembled WGS sequence"/>
</dbReference>
<dbReference type="EMBL" id="JAYMYS010000006">
    <property type="protein sequence ID" value="KAK7390297.1"/>
    <property type="molecule type" value="Genomic_DNA"/>
</dbReference>
<keyword evidence="1" id="KW-0472">Membrane</keyword>
<keyword evidence="1" id="KW-1133">Transmembrane helix</keyword>
<feature type="transmembrane region" description="Helical" evidence="1">
    <location>
        <begin position="26"/>
        <end position="45"/>
    </location>
</feature>
<reference evidence="2 3" key="1">
    <citation type="submission" date="2024-01" db="EMBL/GenBank/DDBJ databases">
        <title>The genomes of 5 underutilized Papilionoideae crops provide insights into root nodulation and disease resistanc.</title>
        <authorList>
            <person name="Jiang F."/>
        </authorList>
    </citation>
    <scope>NUCLEOTIDE SEQUENCE [LARGE SCALE GENOMIC DNA]</scope>
    <source>
        <strain evidence="2">DUOXIRENSHENG_FW03</strain>
        <tissue evidence="2">Leaves</tissue>
    </source>
</reference>
<evidence type="ECO:0000313" key="2">
    <source>
        <dbReference type="EMBL" id="KAK7390297.1"/>
    </source>
</evidence>
<keyword evidence="1" id="KW-0812">Transmembrane</keyword>
<accession>A0AAN9XFK2</accession>
<protein>
    <submittedName>
        <fullName evidence="2">Uncharacterized protein</fullName>
    </submittedName>
</protein>
<comment type="caution">
    <text evidence="2">The sequence shown here is derived from an EMBL/GenBank/DDBJ whole genome shotgun (WGS) entry which is preliminary data.</text>
</comment>
<dbReference type="AlphaFoldDB" id="A0AAN9XFK2"/>
<evidence type="ECO:0000313" key="3">
    <source>
        <dbReference type="Proteomes" id="UP001386955"/>
    </source>
</evidence>
<keyword evidence="3" id="KW-1185">Reference proteome</keyword>
<gene>
    <name evidence="2" type="ORF">VNO78_25599</name>
</gene>